<evidence type="ECO:0000259" key="17">
    <source>
        <dbReference type="PROSITE" id="PS50004"/>
    </source>
</evidence>
<dbReference type="RefSeq" id="XP_024235366.1">
    <property type="nucleotide sequence ID" value="XM_024379598.2"/>
</dbReference>
<dbReference type="GO" id="GO:0030659">
    <property type="term" value="C:cytoplasmic vesicle membrane"/>
    <property type="evidence" value="ECO:0007669"/>
    <property type="project" value="UniProtKB-SubCell"/>
</dbReference>
<evidence type="ECO:0000256" key="1">
    <source>
        <dbReference type="ARBA" id="ARBA00004156"/>
    </source>
</evidence>
<evidence type="ECO:0000256" key="11">
    <source>
        <dbReference type="ARBA" id="ARBA00023121"/>
    </source>
</evidence>
<dbReference type="PANTHER" id="PTHR37412">
    <property type="entry name" value="C2 DOMAIN-CONTAINING PROTEIN 5"/>
    <property type="match status" value="1"/>
</dbReference>
<dbReference type="GO" id="GO:0005938">
    <property type="term" value="C:cell cortex"/>
    <property type="evidence" value="ECO:0007669"/>
    <property type="project" value="UniProtKB-SubCell"/>
</dbReference>
<dbReference type="Proteomes" id="UP000694402">
    <property type="component" value="Unassembled WGS sequence"/>
</dbReference>
<dbReference type="GeneID" id="112218630"/>
<feature type="compositionally biased region" description="Polar residues" evidence="16">
    <location>
        <begin position="872"/>
        <end position="882"/>
    </location>
</feature>
<dbReference type="GO" id="GO:0065002">
    <property type="term" value="P:intracellular protein transmembrane transport"/>
    <property type="evidence" value="ECO:0007669"/>
    <property type="project" value="TreeGrafter"/>
</dbReference>
<keyword evidence="6" id="KW-1003">Cell membrane</keyword>
<dbReference type="Ensembl" id="ENSOTST00005070355.2">
    <property type="protein sequence ID" value="ENSOTSP00005064751.2"/>
    <property type="gene ID" value="ENSOTSG00005034683.2"/>
</dbReference>
<dbReference type="Gene3D" id="2.60.40.150">
    <property type="entry name" value="C2 domain"/>
    <property type="match status" value="1"/>
</dbReference>
<evidence type="ECO:0000256" key="2">
    <source>
        <dbReference type="ARBA" id="ARBA00004236"/>
    </source>
</evidence>
<dbReference type="GO" id="GO:0005544">
    <property type="term" value="F:calcium-dependent phospholipid binding"/>
    <property type="evidence" value="ECO:0007669"/>
    <property type="project" value="InterPro"/>
</dbReference>
<reference evidence="18" key="1">
    <citation type="submission" date="2025-08" db="UniProtKB">
        <authorList>
            <consortium name="Ensembl"/>
        </authorList>
    </citation>
    <scope>IDENTIFICATION</scope>
</reference>
<evidence type="ECO:0000256" key="16">
    <source>
        <dbReference type="SAM" id="MobiDB-lite"/>
    </source>
</evidence>
<dbReference type="Pfam" id="PF23025">
    <property type="entry name" value="YbjQ_2"/>
    <property type="match status" value="3"/>
</dbReference>
<dbReference type="Pfam" id="PF00168">
    <property type="entry name" value="C2"/>
    <property type="match status" value="1"/>
</dbReference>
<keyword evidence="11" id="KW-0446">Lipid-binding</keyword>
<evidence type="ECO:0000256" key="14">
    <source>
        <dbReference type="ARBA" id="ARBA00023329"/>
    </source>
</evidence>
<comment type="subcellular location">
    <subcellularLocation>
        <location evidence="2">Cell membrane</location>
    </subcellularLocation>
    <subcellularLocation>
        <location evidence="3">Cell projection</location>
        <location evidence="3">Ruffle</location>
    </subcellularLocation>
    <subcellularLocation>
        <location evidence="4">Cytoplasm</location>
        <location evidence="4">Cell cortex</location>
    </subcellularLocation>
    <subcellularLocation>
        <location evidence="1">Cytoplasmic vesicle membrane</location>
    </subcellularLocation>
</comment>
<keyword evidence="9" id="KW-0106">Calcium</keyword>
<dbReference type="InterPro" id="IPR057815">
    <property type="entry name" value="C2CD5_C"/>
</dbReference>
<dbReference type="FunFam" id="2.60.40.150:FF:000020">
    <property type="entry name" value="C2 calcium dependent domain containing 5"/>
    <property type="match status" value="1"/>
</dbReference>
<evidence type="ECO:0000256" key="5">
    <source>
        <dbReference type="ARBA" id="ARBA00022448"/>
    </source>
</evidence>
<feature type="region of interest" description="Disordered" evidence="16">
    <location>
        <begin position="256"/>
        <end position="344"/>
    </location>
</feature>
<dbReference type="PROSITE" id="PS50004">
    <property type="entry name" value="C2"/>
    <property type="match status" value="1"/>
</dbReference>
<feature type="compositionally biased region" description="Basic and acidic residues" evidence="16">
    <location>
        <begin position="278"/>
        <end position="290"/>
    </location>
</feature>
<evidence type="ECO:0000256" key="8">
    <source>
        <dbReference type="ARBA" id="ARBA00022723"/>
    </source>
</evidence>
<feature type="compositionally biased region" description="Low complexity" evidence="16">
    <location>
        <begin position="258"/>
        <end position="269"/>
    </location>
</feature>
<dbReference type="InterPro" id="IPR038983">
    <property type="entry name" value="C2CD5"/>
</dbReference>
<keyword evidence="12" id="KW-0472">Membrane</keyword>
<dbReference type="Pfam" id="PF23028">
    <property type="entry name" value="YbjQ_3"/>
    <property type="match status" value="1"/>
</dbReference>
<dbReference type="GO" id="GO:0001726">
    <property type="term" value="C:ruffle"/>
    <property type="evidence" value="ECO:0007669"/>
    <property type="project" value="UniProtKB-SubCell"/>
</dbReference>
<dbReference type="InterPro" id="IPR037785">
    <property type="entry name" value="C2_C2CD5"/>
</dbReference>
<keyword evidence="7" id="KW-0963">Cytoplasm</keyword>
<evidence type="ECO:0000313" key="19">
    <source>
        <dbReference type="Proteomes" id="UP000694402"/>
    </source>
</evidence>
<dbReference type="PANTHER" id="PTHR37412:SF2">
    <property type="entry name" value="C2 DOMAIN-CONTAINING PROTEIN 5"/>
    <property type="match status" value="1"/>
</dbReference>
<dbReference type="GO" id="GO:0090314">
    <property type="term" value="P:positive regulation of protein targeting to membrane"/>
    <property type="evidence" value="ECO:0007669"/>
    <property type="project" value="TreeGrafter"/>
</dbReference>
<accession>A0A8C8HGW6</accession>
<feature type="compositionally biased region" description="Low complexity" evidence="16">
    <location>
        <begin position="315"/>
        <end position="332"/>
    </location>
</feature>
<dbReference type="InterPro" id="IPR056431">
    <property type="entry name" value="C2CD5_YbjQ-rel_dom"/>
</dbReference>
<keyword evidence="19" id="KW-1185">Reference proteome</keyword>
<name>A0A8C8HGW6_ONCTS</name>
<dbReference type="GO" id="GO:0031340">
    <property type="term" value="P:positive regulation of vesicle fusion"/>
    <property type="evidence" value="ECO:0007669"/>
    <property type="project" value="TreeGrafter"/>
</dbReference>
<dbReference type="SUPFAM" id="SSF49562">
    <property type="entry name" value="C2 domain (Calcium/lipid-binding domain, CaLB)"/>
    <property type="match status" value="1"/>
</dbReference>
<dbReference type="GO" id="GO:0005886">
    <property type="term" value="C:plasma membrane"/>
    <property type="evidence" value="ECO:0007669"/>
    <property type="project" value="UniProtKB-SubCell"/>
</dbReference>
<evidence type="ECO:0000256" key="13">
    <source>
        <dbReference type="ARBA" id="ARBA00023273"/>
    </source>
</evidence>
<dbReference type="SMART" id="SM00239">
    <property type="entry name" value="C2"/>
    <property type="match status" value="1"/>
</dbReference>
<evidence type="ECO:0000256" key="3">
    <source>
        <dbReference type="ARBA" id="ARBA00004466"/>
    </source>
</evidence>
<feature type="region of interest" description="Disordered" evidence="16">
    <location>
        <begin position="871"/>
        <end position="895"/>
    </location>
</feature>
<evidence type="ECO:0000313" key="18">
    <source>
        <dbReference type="Ensembl" id="ENSOTSP00005064751.2"/>
    </source>
</evidence>
<evidence type="ECO:0000256" key="15">
    <source>
        <dbReference type="ARBA" id="ARBA00068078"/>
    </source>
</evidence>
<organism evidence="18 19">
    <name type="scientific">Oncorhynchus tshawytscha</name>
    <name type="common">Chinook salmon</name>
    <name type="synonym">Salmo tshawytscha</name>
    <dbReference type="NCBI Taxonomy" id="74940"/>
    <lineage>
        <taxon>Eukaryota</taxon>
        <taxon>Metazoa</taxon>
        <taxon>Chordata</taxon>
        <taxon>Craniata</taxon>
        <taxon>Vertebrata</taxon>
        <taxon>Euteleostomi</taxon>
        <taxon>Actinopterygii</taxon>
        <taxon>Neopterygii</taxon>
        <taxon>Teleostei</taxon>
        <taxon>Protacanthopterygii</taxon>
        <taxon>Salmoniformes</taxon>
        <taxon>Salmonidae</taxon>
        <taxon>Salmoninae</taxon>
        <taxon>Oncorhynchus</taxon>
    </lineage>
</organism>
<proteinExistence type="predicted"/>
<evidence type="ECO:0000256" key="6">
    <source>
        <dbReference type="ARBA" id="ARBA00022475"/>
    </source>
</evidence>
<protein>
    <recommendedName>
        <fullName evidence="15">C2 domain-containing protein 5</fullName>
    </recommendedName>
</protein>
<reference evidence="18" key="2">
    <citation type="submission" date="2025-09" db="UniProtKB">
        <authorList>
            <consortium name="Ensembl"/>
        </authorList>
    </citation>
    <scope>IDENTIFICATION</scope>
</reference>
<dbReference type="InterPro" id="IPR056430">
    <property type="entry name" value="C2CD5_YbjQ-like_dom"/>
</dbReference>
<dbReference type="Pfam" id="PF23128">
    <property type="entry name" value="YbjQ_4"/>
    <property type="match status" value="1"/>
</dbReference>
<dbReference type="InterPro" id="IPR000008">
    <property type="entry name" value="C2_dom"/>
</dbReference>
<gene>
    <name evidence="18" type="primary">C2CD5</name>
</gene>
<dbReference type="GO" id="GO:0008286">
    <property type="term" value="P:insulin receptor signaling pathway"/>
    <property type="evidence" value="ECO:0007669"/>
    <property type="project" value="UniProtKB-ARBA"/>
</dbReference>
<keyword evidence="10" id="KW-0653">Protein transport</keyword>
<dbReference type="AlphaFoldDB" id="A0A8C8HGW6"/>
<evidence type="ECO:0000256" key="4">
    <source>
        <dbReference type="ARBA" id="ARBA00004544"/>
    </source>
</evidence>
<evidence type="ECO:0000256" key="12">
    <source>
        <dbReference type="ARBA" id="ARBA00023136"/>
    </source>
</evidence>
<dbReference type="GO" id="GO:0072659">
    <property type="term" value="P:protein localization to plasma membrane"/>
    <property type="evidence" value="ECO:0007669"/>
    <property type="project" value="TreeGrafter"/>
</dbReference>
<dbReference type="GO" id="GO:0005509">
    <property type="term" value="F:calcium ion binding"/>
    <property type="evidence" value="ECO:0007669"/>
    <property type="project" value="TreeGrafter"/>
</dbReference>
<sequence>MPGKLKAKIVAGRHLPVMDRASDLTDAFVEVKFGNTTFKTDVYPKSLNPQWNSEWFKFEVDDEDLQDEPLQITVLDHDTYSANDAIGKVYIDIDPLLSSEAATVISGWFPIYDTIHGIRGEINVLVKVDLFNDLNRFRQSSCGVKFFCTTSIPRCYRAALVHGFVEELVVNEDPEYQWIDRIRTPRASNEARQRLISLMSGELQRKIGLKVLEMGGNAVVGYLQCFDLEGESGLVVRAIGTACTLDKLIPGTASNTITHTNTHPNTAPASNACNSPSKEIKEPVFSEDPTHPLSVPPTPLRILPPSSSPPPFSPSKPCSRQSSSSDTDLSLTPKMGMGSGISVGKEAGPLKTLLRQQAQSALEQREFPFFTLTCFPPGFLVHIGGVVSARSVKLLDRIHNPDEPETRDAWWEEIRQEIKSHAKALGCHAVVGYSESTTICEEVCILSASGTAAMLNPRFMREGCLDAGGSDQRLSRQPPLSMVGSERAEGEVSSSWLGFDDASPPSCGFCHIPYDEFNMPFPAQLTYCYHCRRQKVPDVLFTTIDLPAEAAVTGKGCLIQARLCRTKKKAQGEVNATAISNLLPFMEYELHTQLMNKLKLRCMNALFGLRIQISVGENMLLGLASATGVYLSALPAPGGIQIAGKTPSDLSYDQHISTMQKRINDTIVMNKELYNIHPPECIEEVVGSPIPDRQRSRLFRSTSESSDELSELDLSHGKKDAFVLEIDDTDAVEDIQSLLTDAPIPAGFYSCNTEVMPGIYNWTSGLQMFTSVRVYRLNNANLTNQGLNKIFTDLCENLLKSLYFKLRSMIPCCLCHLNFTVAVPEEELIQVAVTAVAMSFDKETQLAADKALNKGSGENEEQLQFSMELCGESTSSNNQPTAKASGLPESAMTHSSSRDRCSTWLELLRLKAHTIRRGSVKTISSSERCSPLPEVRSRSLRSTRSLPCGAPVTVVKMTPLSFLPRTRIVKYLGIINMFFIRETTSLREEGGVSGFLHSFIAEVFAMVRAHVAALGGNAVVSYSMKECVFMENPNKNQAQCLINVSGDAVIFVRESDQEAIPPLITSGQTSTTGADGTT</sequence>
<evidence type="ECO:0000256" key="9">
    <source>
        <dbReference type="ARBA" id="ARBA00022837"/>
    </source>
</evidence>
<keyword evidence="8" id="KW-0479">Metal-binding</keyword>
<feature type="domain" description="C2" evidence="17">
    <location>
        <begin position="1"/>
        <end position="109"/>
    </location>
</feature>
<dbReference type="GeneTree" id="ENSGT00390000000212"/>
<evidence type="ECO:0000256" key="7">
    <source>
        <dbReference type="ARBA" id="ARBA00022490"/>
    </source>
</evidence>
<keyword evidence="14" id="KW-0968">Cytoplasmic vesicle</keyword>
<evidence type="ECO:0000256" key="10">
    <source>
        <dbReference type="ARBA" id="ARBA00022927"/>
    </source>
</evidence>
<keyword evidence="13" id="KW-0966">Cell projection</keyword>
<dbReference type="CDD" id="cd08688">
    <property type="entry name" value="C2_KIAA0528-like"/>
    <property type="match status" value="1"/>
</dbReference>
<dbReference type="GO" id="GO:0010828">
    <property type="term" value="P:positive regulation of D-glucose transmembrane transport"/>
    <property type="evidence" value="ECO:0007669"/>
    <property type="project" value="TreeGrafter"/>
</dbReference>
<dbReference type="InterPro" id="IPR035892">
    <property type="entry name" value="C2_domain_sf"/>
</dbReference>
<keyword evidence="5" id="KW-0813">Transport</keyword>